<dbReference type="InterPro" id="IPR017441">
    <property type="entry name" value="Protein_kinase_ATP_BS"/>
</dbReference>
<feature type="region of interest" description="Disordered" evidence="7">
    <location>
        <begin position="791"/>
        <end position="811"/>
    </location>
</feature>
<keyword evidence="8" id="KW-0472">Membrane</keyword>
<feature type="region of interest" description="Disordered" evidence="7">
    <location>
        <begin position="176"/>
        <end position="198"/>
    </location>
</feature>
<dbReference type="OrthoDB" id="541793at2759"/>
<organism evidence="10 11">
    <name type="scientific">Volvox reticuliferus</name>
    <dbReference type="NCBI Taxonomy" id="1737510"/>
    <lineage>
        <taxon>Eukaryota</taxon>
        <taxon>Viridiplantae</taxon>
        <taxon>Chlorophyta</taxon>
        <taxon>core chlorophytes</taxon>
        <taxon>Chlorophyceae</taxon>
        <taxon>CS clade</taxon>
        <taxon>Chlamydomonadales</taxon>
        <taxon>Volvocaceae</taxon>
        <taxon>Volvox</taxon>
    </lineage>
</organism>
<dbReference type="Proteomes" id="UP000747110">
    <property type="component" value="Unassembled WGS sequence"/>
</dbReference>
<evidence type="ECO:0000256" key="3">
    <source>
        <dbReference type="ARBA" id="ARBA00022741"/>
    </source>
</evidence>
<keyword evidence="5 6" id="KW-0067">ATP-binding</keyword>
<name>A0A8J4FLY4_9CHLO</name>
<dbReference type="PROSITE" id="PS50011">
    <property type="entry name" value="PROTEIN_KINASE_DOM"/>
    <property type="match status" value="1"/>
</dbReference>
<feature type="compositionally biased region" description="Basic and acidic residues" evidence="7">
    <location>
        <begin position="187"/>
        <end position="198"/>
    </location>
</feature>
<evidence type="ECO:0000256" key="8">
    <source>
        <dbReference type="SAM" id="Phobius"/>
    </source>
</evidence>
<dbReference type="GO" id="GO:0004674">
    <property type="term" value="F:protein serine/threonine kinase activity"/>
    <property type="evidence" value="ECO:0007669"/>
    <property type="project" value="UniProtKB-KW"/>
</dbReference>
<proteinExistence type="predicted"/>
<reference evidence="10" key="1">
    <citation type="journal article" date="2021" name="Proc. Natl. Acad. Sci. U.S.A.">
        <title>Three genomes in the algal genus Volvox reveal the fate of a haploid sex-determining region after a transition to homothallism.</title>
        <authorList>
            <person name="Yamamoto K."/>
            <person name="Hamaji T."/>
            <person name="Kawai-Toyooka H."/>
            <person name="Matsuzaki R."/>
            <person name="Takahashi F."/>
            <person name="Nishimura Y."/>
            <person name="Kawachi M."/>
            <person name="Noguchi H."/>
            <person name="Minakuchi Y."/>
            <person name="Umen J.G."/>
            <person name="Toyoda A."/>
            <person name="Nozaki H."/>
        </authorList>
    </citation>
    <scope>NUCLEOTIDE SEQUENCE</scope>
    <source>
        <strain evidence="10">NIES-3786</strain>
    </source>
</reference>
<dbReference type="InterPro" id="IPR011009">
    <property type="entry name" value="Kinase-like_dom_sf"/>
</dbReference>
<protein>
    <recommendedName>
        <fullName evidence="9">Protein kinase domain-containing protein</fullName>
    </recommendedName>
</protein>
<feature type="binding site" evidence="6">
    <location>
        <position position="902"/>
    </location>
    <ligand>
        <name>ATP</name>
        <dbReference type="ChEBI" id="CHEBI:30616"/>
    </ligand>
</feature>
<sequence>MRVMRCLAGCFGIESQHKGHSEFDGLQEFGVCAGGARSQTEGRLPEGCRCAEQFDCSGLVPLLTGEWHGEWWDILQGACTALTMRLSADHASIFMVAGAGVAALATSGMPLFDLRLGKLLLPGSTISNTETSDDESSFPLARQSELGVCILAAALQDQTASVPLVFRSVKLNELEEEQQEQQQQEGAEDRAATSHGHEAARYLTKRTCPRCHYPLLQTKKQQQQQDGTSDDGGSQQRHFVAVGIPGGKSLAGMYILSATGPSAPAAWQAEGLGLVAALLAPLLRPPQVPLARRTLAELHAACTINDLVHALSAAAAELVAAVVRVAMQPRVALLRNDGTAAAVFIVSDSGPAGGINSAMSRRRSRDVVLVDAGGSGFSNCKSPDFFMLGQPSFLEQDSIGTAATIAGAPGGGGACGTGGGVLGKSGGDDTVLQRMPGGPSGVTSPNGPCCRGQSLPLQHTLLAEALTRGSGLCIADCNAYVQDSKAFPRDLMIVPRGNGSSTPPQSLALATSCHGGRPLLALYATYHSILPQALLQTVVQELGQLLRALTPIVAALLLPGGRISEEWILLHDDLLGPACMGHSSGNTSKARTNNSMIAPSAATTAAAAAAAVKVNMTAAPCTPRAGCCPPPVLMVSPPAGGGAGRDGGATATAAVVNTDGGGGGSTIGIPSRGGESSVRSSRVSLQPRGPAAGTALGVMAQMGAIFRRTSTAGSSRQHNGSTLALPTPAGCTAAGEGGDAAIAAMTAAAVVLAGGADAAVTTDAAAVDGVHRTNSSTTASKRLAAFVSGGGGGADADGAGPQPAGSLQSGMSRRTLARSNTGRTSFSLEVVGSPRGGVRLAPLITTLHDRLKSAQAEQLTSSGRAASRMQDLGSLRFLERVGKGGYGSVYRGLYHGSEVAIKVVEDPGLGNTAATAKPLTTAASFTLRAKHIHDAIELVASVSMSHPNIVQLITYFVDVKAYRCHHRDKKAATPCAGAEGSNLVTHAADGGGESESLHLVRMTSSGVDSSSSSLTDQGGNEAIVFVMEYCDRGSLKDAIQDGSFLQREALVHAISLHKQQQQGGHQQQQQLQQHVMAFARGGMGPLSMKAVYSTLLEVALALRHMHGLHMVHCDLKPQNVLLKSSPRDPRGFTAKLSDFGLAKMMAHDEDGQLVIDDAIQSGTITHLPPEALLGGRHLGPAVDVYAFGIVMFQMVCGMTVYRGLDVKQIIRGVVRQGLRPAVPAWVPQEYRDLAQRCWHEQPSCRPTSLQLVSELEALLEACDWQHGSLYRRGFAGTGGSVGSIGSIRLGAGGCASAAARQRRLPSRCATETAIQGRRLPQPTVTGSPMPLAFVMPTENTAAAAAGSSGCGDAAMSVTSPPPQLPAKLLRHPPVGLYQPAQSLYQPNATGTGSRSPAAGPAVISVVDAGLGPAPVASPGYLVGVVGGGAAVQPSPPPPLTAAAVAVLNQTSLYTRTLPAPATPLPPPPPPPVLPQPSPPPVQVMPEGDAPRP</sequence>
<dbReference type="Gene3D" id="1.10.510.10">
    <property type="entry name" value="Transferase(Phosphotransferase) domain 1"/>
    <property type="match status" value="1"/>
</dbReference>
<gene>
    <name evidence="10" type="ORF">Vretifemale_9956</name>
</gene>
<accession>A0A8J4FLY4</accession>
<evidence type="ECO:0000256" key="4">
    <source>
        <dbReference type="ARBA" id="ARBA00022777"/>
    </source>
</evidence>
<dbReference type="SUPFAM" id="SSF56112">
    <property type="entry name" value="Protein kinase-like (PK-like)"/>
    <property type="match status" value="1"/>
</dbReference>
<dbReference type="PANTHER" id="PTHR44329:SF214">
    <property type="entry name" value="PROTEIN KINASE DOMAIN-CONTAINING PROTEIN"/>
    <property type="match status" value="1"/>
</dbReference>
<feature type="transmembrane region" description="Helical" evidence="8">
    <location>
        <begin position="93"/>
        <end position="112"/>
    </location>
</feature>
<keyword evidence="8" id="KW-0812">Transmembrane</keyword>
<evidence type="ECO:0000313" key="11">
    <source>
        <dbReference type="Proteomes" id="UP000747110"/>
    </source>
</evidence>
<dbReference type="Pfam" id="PF07714">
    <property type="entry name" value="PK_Tyr_Ser-Thr"/>
    <property type="match status" value="1"/>
</dbReference>
<feature type="compositionally biased region" description="Low complexity" evidence="7">
    <location>
        <begin position="796"/>
        <end position="805"/>
    </location>
</feature>
<dbReference type="PANTHER" id="PTHR44329">
    <property type="entry name" value="SERINE/THREONINE-PROTEIN KINASE TNNI3K-RELATED"/>
    <property type="match status" value="1"/>
</dbReference>
<evidence type="ECO:0000256" key="1">
    <source>
        <dbReference type="ARBA" id="ARBA00022527"/>
    </source>
</evidence>
<feature type="compositionally biased region" description="Pro residues" evidence="7">
    <location>
        <begin position="1460"/>
        <end position="1482"/>
    </location>
</feature>
<feature type="domain" description="Protein kinase" evidence="9">
    <location>
        <begin position="875"/>
        <end position="1259"/>
    </location>
</feature>
<feature type="region of interest" description="Disordered" evidence="7">
    <location>
        <begin position="1456"/>
        <end position="1492"/>
    </location>
</feature>
<evidence type="ECO:0000313" key="10">
    <source>
        <dbReference type="EMBL" id="GIL80616.1"/>
    </source>
</evidence>
<dbReference type="InterPro" id="IPR008271">
    <property type="entry name" value="Ser/Thr_kinase_AS"/>
</dbReference>
<keyword evidence="4" id="KW-0418">Kinase</keyword>
<keyword evidence="1" id="KW-0723">Serine/threonine-protein kinase</keyword>
<dbReference type="PROSITE" id="PS00107">
    <property type="entry name" value="PROTEIN_KINASE_ATP"/>
    <property type="match status" value="1"/>
</dbReference>
<dbReference type="InterPro" id="IPR000719">
    <property type="entry name" value="Prot_kinase_dom"/>
</dbReference>
<evidence type="ECO:0000256" key="6">
    <source>
        <dbReference type="PROSITE-ProRule" id="PRU10141"/>
    </source>
</evidence>
<dbReference type="InterPro" id="IPR001245">
    <property type="entry name" value="Ser-Thr/Tyr_kinase_cat_dom"/>
</dbReference>
<evidence type="ECO:0000256" key="5">
    <source>
        <dbReference type="ARBA" id="ARBA00022840"/>
    </source>
</evidence>
<evidence type="ECO:0000256" key="2">
    <source>
        <dbReference type="ARBA" id="ARBA00022679"/>
    </source>
</evidence>
<keyword evidence="3 6" id="KW-0547">Nucleotide-binding</keyword>
<feature type="region of interest" description="Disordered" evidence="7">
    <location>
        <begin position="217"/>
        <end position="236"/>
    </location>
</feature>
<evidence type="ECO:0000256" key="7">
    <source>
        <dbReference type="SAM" id="MobiDB-lite"/>
    </source>
</evidence>
<keyword evidence="11" id="KW-1185">Reference proteome</keyword>
<comment type="caution">
    <text evidence="10">The sequence shown here is derived from an EMBL/GenBank/DDBJ whole genome shotgun (WGS) entry which is preliminary data.</text>
</comment>
<dbReference type="SMART" id="SM00220">
    <property type="entry name" value="S_TKc"/>
    <property type="match status" value="1"/>
</dbReference>
<dbReference type="GO" id="GO:0005524">
    <property type="term" value="F:ATP binding"/>
    <property type="evidence" value="ECO:0007669"/>
    <property type="project" value="UniProtKB-UniRule"/>
</dbReference>
<keyword evidence="2" id="KW-0808">Transferase</keyword>
<dbReference type="PROSITE" id="PS00108">
    <property type="entry name" value="PROTEIN_KINASE_ST"/>
    <property type="match status" value="1"/>
</dbReference>
<dbReference type="EMBL" id="BNCP01000019">
    <property type="protein sequence ID" value="GIL80616.1"/>
    <property type="molecule type" value="Genomic_DNA"/>
</dbReference>
<evidence type="ECO:0000259" key="9">
    <source>
        <dbReference type="PROSITE" id="PS50011"/>
    </source>
</evidence>
<keyword evidence="8" id="KW-1133">Transmembrane helix</keyword>
<dbReference type="Gene3D" id="3.30.200.20">
    <property type="entry name" value="Phosphorylase Kinase, domain 1"/>
    <property type="match status" value="1"/>
</dbReference>
<dbReference type="InterPro" id="IPR051681">
    <property type="entry name" value="Ser/Thr_Kinases-Pseudokinases"/>
</dbReference>